<dbReference type="GO" id="GO:0005886">
    <property type="term" value="C:plasma membrane"/>
    <property type="evidence" value="ECO:0007669"/>
    <property type="project" value="UniProtKB-SubCell"/>
</dbReference>
<dbReference type="GO" id="GO:0012505">
    <property type="term" value="C:endomembrane system"/>
    <property type="evidence" value="ECO:0007669"/>
    <property type="project" value="UniProtKB-SubCell"/>
</dbReference>
<accession>A0A0F5K472</accession>
<evidence type="ECO:0000256" key="2">
    <source>
        <dbReference type="ARBA" id="ARBA00010892"/>
    </source>
</evidence>
<dbReference type="PANTHER" id="PTHR31611:SF0">
    <property type="entry name" value="HIGH-AFFINITY NICKEL TRANSPORT PROTEIN NIC1"/>
    <property type="match status" value="1"/>
</dbReference>
<feature type="transmembrane region" description="Helical" evidence="8">
    <location>
        <begin position="86"/>
        <end position="107"/>
    </location>
</feature>
<dbReference type="GO" id="GO:0015099">
    <property type="term" value="F:nickel cation transmembrane transporter activity"/>
    <property type="evidence" value="ECO:0007669"/>
    <property type="project" value="UniProtKB-UniRule"/>
</dbReference>
<gene>
    <name evidence="9" type="ORF">WM40_04425</name>
</gene>
<feature type="transmembrane region" description="Helical" evidence="8">
    <location>
        <begin position="320"/>
        <end position="342"/>
    </location>
</feature>
<comment type="similarity">
    <text evidence="2 8">Belongs to the NiCoT transporter (TC 2.A.52) family.</text>
</comment>
<feature type="transmembrane region" description="Helical" evidence="8">
    <location>
        <begin position="234"/>
        <end position="252"/>
    </location>
</feature>
<evidence type="ECO:0000313" key="9">
    <source>
        <dbReference type="EMBL" id="KKB64664.1"/>
    </source>
</evidence>
<dbReference type="InterPro" id="IPR004688">
    <property type="entry name" value="Ni/Co_transpt"/>
</dbReference>
<keyword evidence="6 8" id="KW-1133">Transmembrane helix</keyword>
<dbReference type="STRING" id="28092.WM40_04425"/>
<feature type="transmembrane region" description="Helical" evidence="8">
    <location>
        <begin position="273"/>
        <end position="300"/>
    </location>
</feature>
<evidence type="ECO:0000256" key="3">
    <source>
        <dbReference type="ARBA" id="ARBA00022448"/>
    </source>
</evidence>
<evidence type="ECO:0000256" key="5">
    <source>
        <dbReference type="ARBA" id="ARBA00022692"/>
    </source>
</evidence>
<sequence>MLPVSLFRQGASFRVKVSALYAVLLAGNIAAWAWAIATFHHYPLLIGTCGLAYAFGLRHAVDADHIAAIDNVTRKLMQDGQRPTTVGLMFSLGHSTIVVLASALIAVTIHAMRGAFFDDARVSYWREIGGAFGTGVSAFFLIVIAMMNLVILRSVWASFKRVRHGLPYREAGIDTLLAGGGFFARLLRPAFKLVSRSWHMYPLGFLFGLGFDTATEVGLLGMSANGASQGMTTGAIMIFPALFLAAMTLVDTTDGLLMVRAYGWAFVRPIRKLYYNLTVTALSVVVAFCIGGIEALALIADKLSLKGPFWDSVGVLGDHMGWLGYGTVALFLAGWFVSVLVYRWRGYAELDCVRTGCAESD</sequence>
<protein>
    <recommendedName>
        <fullName evidence="8">Nickel/cobalt efflux system</fullName>
    </recommendedName>
</protein>
<proteinExistence type="inferred from homology"/>
<evidence type="ECO:0000256" key="1">
    <source>
        <dbReference type="ARBA" id="ARBA00004127"/>
    </source>
</evidence>
<keyword evidence="10" id="KW-1185">Reference proteome</keyword>
<reference evidence="9 10" key="1">
    <citation type="submission" date="2015-03" db="EMBL/GenBank/DDBJ databases">
        <title>Draft Genome Sequence of Burkholderia andropogonis type strain ICMP2807, isolated from Sorghum bicolor.</title>
        <authorList>
            <person name="Lopes-Santos L."/>
            <person name="Castro D.B."/>
            <person name="Ottoboni L.M."/>
            <person name="Park D."/>
            <person name="Weirc B.S."/>
            <person name="Destefano S.A."/>
        </authorList>
    </citation>
    <scope>NUCLEOTIDE SEQUENCE [LARGE SCALE GENOMIC DNA]</scope>
    <source>
        <strain evidence="9 10">ICMP2807</strain>
    </source>
</reference>
<dbReference type="EMBL" id="LAQU01000003">
    <property type="protein sequence ID" value="KKB64664.1"/>
    <property type="molecule type" value="Genomic_DNA"/>
</dbReference>
<feature type="transmembrane region" description="Helical" evidence="8">
    <location>
        <begin position="128"/>
        <end position="151"/>
    </location>
</feature>
<comment type="caution">
    <text evidence="9">The sequence shown here is derived from an EMBL/GenBank/DDBJ whole genome shotgun (WGS) entry which is preliminary data.</text>
</comment>
<organism evidence="9 10">
    <name type="scientific">Robbsia andropogonis</name>
    <dbReference type="NCBI Taxonomy" id="28092"/>
    <lineage>
        <taxon>Bacteria</taxon>
        <taxon>Pseudomonadati</taxon>
        <taxon>Pseudomonadota</taxon>
        <taxon>Betaproteobacteria</taxon>
        <taxon>Burkholderiales</taxon>
        <taxon>Burkholderiaceae</taxon>
        <taxon>Robbsia</taxon>
    </lineage>
</organism>
<keyword evidence="5 8" id="KW-0812">Transmembrane</keyword>
<dbReference type="InterPro" id="IPR011541">
    <property type="entry name" value="Ni/Co_transpt_high_affinity"/>
</dbReference>
<keyword evidence="7 8" id="KW-0472">Membrane</keyword>
<dbReference type="OrthoDB" id="9776706at2"/>
<dbReference type="NCBIfam" id="TIGR00802">
    <property type="entry name" value="nico"/>
    <property type="match status" value="1"/>
</dbReference>
<evidence type="ECO:0000256" key="8">
    <source>
        <dbReference type="RuleBase" id="RU362101"/>
    </source>
</evidence>
<dbReference type="PANTHER" id="PTHR31611">
    <property type="entry name" value="HIGH-AFFINITY NICKEL TRANSPORT PROTEIN NIC1"/>
    <property type="match status" value="1"/>
</dbReference>
<evidence type="ECO:0000256" key="6">
    <source>
        <dbReference type="ARBA" id="ARBA00022989"/>
    </source>
</evidence>
<dbReference type="PATRIC" id="fig|28092.6.peg.1047"/>
<dbReference type="AlphaFoldDB" id="A0A0F5K472"/>
<keyword evidence="4" id="KW-0533">Nickel</keyword>
<dbReference type="Proteomes" id="UP000033618">
    <property type="component" value="Unassembled WGS sequence"/>
</dbReference>
<name>A0A0F5K472_9BURK</name>
<evidence type="ECO:0000256" key="7">
    <source>
        <dbReference type="ARBA" id="ARBA00023136"/>
    </source>
</evidence>
<dbReference type="Pfam" id="PF03824">
    <property type="entry name" value="NicO"/>
    <property type="match status" value="1"/>
</dbReference>
<comment type="subcellular location">
    <subcellularLocation>
        <location evidence="8">Cell membrane</location>
        <topology evidence="8">Multi-pass membrane protein</topology>
    </subcellularLocation>
    <subcellularLocation>
        <location evidence="1">Endomembrane system</location>
        <topology evidence="1">Multi-pass membrane protein</topology>
    </subcellularLocation>
</comment>
<keyword evidence="3 8" id="KW-0813">Transport</keyword>
<feature type="transmembrane region" description="Helical" evidence="8">
    <location>
        <begin position="20"/>
        <end position="37"/>
    </location>
</feature>
<evidence type="ECO:0000256" key="4">
    <source>
        <dbReference type="ARBA" id="ARBA00022596"/>
    </source>
</evidence>
<evidence type="ECO:0000313" key="10">
    <source>
        <dbReference type="Proteomes" id="UP000033618"/>
    </source>
</evidence>
<feature type="transmembrane region" description="Helical" evidence="8">
    <location>
        <begin position="200"/>
        <end position="222"/>
    </location>
</feature>